<keyword evidence="7" id="KW-0378">Hydrolase</keyword>
<keyword evidence="15" id="KW-1185">Reference proteome</keyword>
<dbReference type="OrthoDB" id="166377at2"/>
<dbReference type="GO" id="GO:0008237">
    <property type="term" value="F:metallopeptidase activity"/>
    <property type="evidence" value="ECO:0007669"/>
    <property type="project" value="UniProtKB-KW"/>
</dbReference>
<dbReference type="GO" id="GO:0046872">
    <property type="term" value="F:metal ion binding"/>
    <property type="evidence" value="ECO:0007669"/>
    <property type="project" value="UniProtKB-KW"/>
</dbReference>
<evidence type="ECO:0000256" key="12">
    <source>
        <dbReference type="SAM" id="Phobius"/>
    </source>
</evidence>
<feature type="domain" description="Peptidase M50" evidence="13">
    <location>
        <begin position="61"/>
        <end position="225"/>
    </location>
</feature>
<evidence type="ECO:0000313" key="15">
    <source>
        <dbReference type="Proteomes" id="UP000322699"/>
    </source>
</evidence>
<evidence type="ECO:0000256" key="6">
    <source>
        <dbReference type="ARBA" id="ARBA00022723"/>
    </source>
</evidence>
<keyword evidence="5 12" id="KW-0812">Transmembrane</keyword>
<sequence>MLQSPAETPYDLHFPVLGFPVRVSAWFWLGALFFGFSLARGLDRLFEDGSPGVLPLLLMWMACLLVSIVVHELGHALAFRRFGIESSIVLYHFGGLAIPERSSDFRGRSASSLSPIEDMIVGLSGPLLQMASGLLLWAIIKVSGYGLSFTGYYPMSIWPFDLIPGFTSGNSIDRPILYAVTVFYLFPSFLWALLNLIPVLPLDGGRICSALVRLNNGPMSLSFKISLATACLVAFYAYSNGDTYLAMMFALFGYNNYQMLDQYGGRRF</sequence>
<evidence type="ECO:0000256" key="7">
    <source>
        <dbReference type="ARBA" id="ARBA00022801"/>
    </source>
</evidence>
<dbReference type="RefSeq" id="WP_068262177.1">
    <property type="nucleotide sequence ID" value="NZ_LWSK01000033.1"/>
</dbReference>
<evidence type="ECO:0000256" key="8">
    <source>
        <dbReference type="ARBA" id="ARBA00022833"/>
    </source>
</evidence>
<feature type="transmembrane region" description="Helical" evidence="12">
    <location>
        <begin position="51"/>
        <end position="70"/>
    </location>
</feature>
<evidence type="ECO:0000256" key="11">
    <source>
        <dbReference type="ARBA" id="ARBA00023136"/>
    </source>
</evidence>
<evidence type="ECO:0000256" key="9">
    <source>
        <dbReference type="ARBA" id="ARBA00022989"/>
    </source>
</evidence>
<protein>
    <submittedName>
        <fullName evidence="14">Peptidase family M50</fullName>
    </submittedName>
</protein>
<dbReference type="AlphaFoldDB" id="A0A5B1CLF7"/>
<dbReference type="GO" id="GO:0006508">
    <property type="term" value="P:proteolysis"/>
    <property type="evidence" value="ECO:0007669"/>
    <property type="project" value="UniProtKB-KW"/>
</dbReference>
<evidence type="ECO:0000256" key="2">
    <source>
        <dbReference type="ARBA" id="ARBA00004141"/>
    </source>
</evidence>
<gene>
    <name evidence="14" type="ORF">LF1_32560</name>
</gene>
<evidence type="ECO:0000256" key="3">
    <source>
        <dbReference type="ARBA" id="ARBA00007931"/>
    </source>
</evidence>
<evidence type="ECO:0000313" key="14">
    <source>
        <dbReference type="EMBL" id="KAA1260715.1"/>
    </source>
</evidence>
<accession>A0A5B1CLF7</accession>
<evidence type="ECO:0000256" key="4">
    <source>
        <dbReference type="ARBA" id="ARBA00022670"/>
    </source>
</evidence>
<evidence type="ECO:0000256" key="10">
    <source>
        <dbReference type="ARBA" id="ARBA00023049"/>
    </source>
</evidence>
<comment type="cofactor">
    <cofactor evidence="1">
        <name>Zn(2+)</name>
        <dbReference type="ChEBI" id="CHEBI:29105"/>
    </cofactor>
</comment>
<name>A0A5B1CLF7_9BACT</name>
<dbReference type="PANTHER" id="PTHR39188:SF3">
    <property type="entry name" value="STAGE IV SPORULATION PROTEIN FB"/>
    <property type="match status" value="1"/>
</dbReference>
<keyword evidence="8" id="KW-0862">Zinc</keyword>
<keyword evidence="6" id="KW-0479">Metal-binding</keyword>
<dbReference type="GO" id="GO:0016020">
    <property type="term" value="C:membrane"/>
    <property type="evidence" value="ECO:0007669"/>
    <property type="project" value="UniProtKB-SubCell"/>
</dbReference>
<dbReference type="PANTHER" id="PTHR39188">
    <property type="entry name" value="MEMBRANE-ASSOCIATED ZINC METALLOPROTEASE M50B"/>
    <property type="match status" value="1"/>
</dbReference>
<keyword evidence="11 12" id="KW-0472">Membrane</keyword>
<reference evidence="14 15" key="1">
    <citation type="submission" date="2019-08" db="EMBL/GenBank/DDBJ databases">
        <title>Deep-cultivation of Planctomycetes and their phenomic and genomic characterization uncovers novel biology.</title>
        <authorList>
            <person name="Wiegand S."/>
            <person name="Jogler M."/>
            <person name="Boedeker C."/>
            <person name="Pinto D."/>
            <person name="Vollmers J."/>
            <person name="Rivas-Marin E."/>
            <person name="Kohn T."/>
            <person name="Peeters S.H."/>
            <person name="Heuer A."/>
            <person name="Rast P."/>
            <person name="Oberbeckmann S."/>
            <person name="Bunk B."/>
            <person name="Jeske O."/>
            <person name="Meyerdierks A."/>
            <person name="Storesund J.E."/>
            <person name="Kallscheuer N."/>
            <person name="Luecker S."/>
            <person name="Lage O.M."/>
            <person name="Pohl T."/>
            <person name="Merkel B.J."/>
            <person name="Hornburger P."/>
            <person name="Mueller R.-W."/>
            <person name="Bruemmer F."/>
            <person name="Labrenz M."/>
            <person name="Spormann A.M."/>
            <person name="Op Den Camp H."/>
            <person name="Overmann J."/>
            <person name="Amann R."/>
            <person name="Jetten M.S.M."/>
            <person name="Mascher T."/>
            <person name="Medema M.H."/>
            <person name="Devos D.P."/>
            <person name="Kaster A.-K."/>
            <person name="Ovreas L."/>
            <person name="Rohde M."/>
            <person name="Galperin M.Y."/>
            <person name="Jogler C."/>
        </authorList>
    </citation>
    <scope>NUCLEOTIDE SEQUENCE [LARGE SCALE GENOMIC DNA]</scope>
    <source>
        <strain evidence="14 15">LF1</strain>
    </source>
</reference>
<comment type="subcellular location">
    <subcellularLocation>
        <location evidence="2">Membrane</location>
        <topology evidence="2">Multi-pass membrane protein</topology>
    </subcellularLocation>
</comment>
<keyword evidence="10" id="KW-0482">Metalloprotease</keyword>
<dbReference type="EMBL" id="VRLW01000001">
    <property type="protein sequence ID" value="KAA1260715.1"/>
    <property type="molecule type" value="Genomic_DNA"/>
</dbReference>
<feature type="transmembrane region" description="Helical" evidence="12">
    <location>
        <begin position="20"/>
        <end position="39"/>
    </location>
</feature>
<dbReference type="Proteomes" id="UP000322699">
    <property type="component" value="Unassembled WGS sequence"/>
</dbReference>
<proteinExistence type="inferred from homology"/>
<feature type="transmembrane region" description="Helical" evidence="12">
    <location>
        <begin position="176"/>
        <end position="200"/>
    </location>
</feature>
<evidence type="ECO:0000256" key="5">
    <source>
        <dbReference type="ARBA" id="ARBA00022692"/>
    </source>
</evidence>
<dbReference type="Pfam" id="PF02163">
    <property type="entry name" value="Peptidase_M50"/>
    <property type="match status" value="1"/>
</dbReference>
<comment type="similarity">
    <text evidence="3">Belongs to the peptidase M50B family.</text>
</comment>
<organism evidence="14 15">
    <name type="scientific">Rubripirellula obstinata</name>
    <dbReference type="NCBI Taxonomy" id="406547"/>
    <lineage>
        <taxon>Bacteria</taxon>
        <taxon>Pseudomonadati</taxon>
        <taxon>Planctomycetota</taxon>
        <taxon>Planctomycetia</taxon>
        <taxon>Pirellulales</taxon>
        <taxon>Pirellulaceae</taxon>
        <taxon>Rubripirellula</taxon>
    </lineage>
</organism>
<evidence type="ECO:0000256" key="1">
    <source>
        <dbReference type="ARBA" id="ARBA00001947"/>
    </source>
</evidence>
<comment type="caution">
    <text evidence="14">The sequence shown here is derived from an EMBL/GenBank/DDBJ whole genome shotgun (WGS) entry which is preliminary data.</text>
</comment>
<dbReference type="InterPro" id="IPR008915">
    <property type="entry name" value="Peptidase_M50"/>
</dbReference>
<keyword evidence="9 12" id="KW-1133">Transmembrane helix</keyword>
<evidence type="ECO:0000259" key="13">
    <source>
        <dbReference type="Pfam" id="PF02163"/>
    </source>
</evidence>
<keyword evidence="4" id="KW-0645">Protease</keyword>